<sequence>MILPYSFTFTYINPVLTPGSPSQPLRHLDQRSPLCDTKRAFLSSMVSISTSQAFVGLVRFGGSGSVASLPVSADFNAIKVFKVALCITLAMCNHGFVPQDSCSACTDIMQVITKAEWAS</sequence>
<dbReference type="EMBL" id="JAACJM010000068">
    <property type="protein sequence ID" value="KAF5352031.1"/>
    <property type="molecule type" value="Genomic_DNA"/>
</dbReference>
<protein>
    <submittedName>
        <fullName evidence="1">Uncharacterized protein</fullName>
    </submittedName>
</protein>
<proteinExistence type="predicted"/>
<organism evidence="1 2">
    <name type="scientific">Tetrapyrgos nigripes</name>
    <dbReference type="NCBI Taxonomy" id="182062"/>
    <lineage>
        <taxon>Eukaryota</taxon>
        <taxon>Fungi</taxon>
        <taxon>Dikarya</taxon>
        <taxon>Basidiomycota</taxon>
        <taxon>Agaricomycotina</taxon>
        <taxon>Agaricomycetes</taxon>
        <taxon>Agaricomycetidae</taxon>
        <taxon>Agaricales</taxon>
        <taxon>Marasmiineae</taxon>
        <taxon>Marasmiaceae</taxon>
        <taxon>Tetrapyrgos</taxon>
    </lineage>
</organism>
<keyword evidence="2" id="KW-1185">Reference proteome</keyword>
<dbReference type="Proteomes" id="UP000559256">
    <property type="component" value="Unassembled WGS sequence"/>
</dbReference>
<comment type="caution">
    <text evidence="1">The sequence shown here is derived from an EMBL/GenBank/DDBJ whole genome shotgun (WGS) entry which is preliminary data.</text>
</comment>
<reference evidence="1 2" key="1">
    <citation type="journal article" date="2020" name="ISME J.">
        <title>Uncovering the hidden diversity of litter-decomposition mechanisms in mushroom-forming fungi.</title>
        <authorList>
            <person name="Floudas D."/>
            <person name="Bentzer J."/>
            <person name="Ahren D."/>
            <person name="Johansson T."/>
            <person name="Persson P."/>
            <person name="Tunlid A."/>
        </authorList>
    </citation>
    <scope>NUCLEOTIDE SEQUENCE [LARGE SCALE GENOMIC DNA]</scope>
    <source>
        <strain evidence="1 2">CBS 291.85</strain>
    </source>
</reference>
<accession>A0A8H5FWR7</accession>
<dbReference type="AlphaFoldDB" id="A0A8H5FWR7"/>
<evidence type="ECO:0000313" key="2">
    <source>
        <dbReference type="Proteomes" id="UP000559256"/>
    </source>
</evidence>
<gene>
    <name evidence="1" type="ORF">D9758_009451</name>
</gene>
<evidence type="ECO:0000313" key="1">
    <source>
        <dbReference type="EMBL" id="KAF5352031.1"/>
    </source>
</evidence>
<name>A0A8H5FWR7_9AGAR</name>